<organism evidence="1 2">
    <name type="scientific">Parasponia andersonii</name>
    <name type="common">Sponia andersonii</name>
    <dbReference type="NCBI Taxonomy" id="3476"/>
    <lineage>
        <taxon>Eukaryota</taxon>
        <taxon>Viridiplantae</taxon>
        <taxon>Streptophyta</taxon>
        <taxon>Embryophyta</taxon>
        <taxon>Tracheophyta</taxon>
        <taxon>Spermatophyta</taxon>
        <taxon>Magnoliopsida</taxon>
        <taxon>eudicotyledons</taxon>
        <taxon>Gunneridae</taxon>
        <taxon>Pentapetalae</taxon>
        <taxon>rosids</taxon>
        <taxon>fabids</taxon>
        <taxon>Rosales</taxon>
        <taxon>Cannabaceae</taxon>
        <taxon>Parasponia</taxon>
    </lineage>
</organism>
<proteinExistence type="predicted"/>
<name>A0A2P5AR34_PARAD</name>
<protein>
    <submittedName>
        <fullName evidence="1">Uncharacterized protein</fullName>
    </submittedName>
</protein>
<dbReference type="AlphaFoldDB" id="A0A2P5AR34"/>
<accession>A0A2P5AR34</accession>
<evidence type="ECO:0000313" key="2">
    <source>
        <dbReference type="Proteomes" id="UP000237105"/>
    </source>
</evidence>
<comment type="caution">
    <text evidence="1">The sequence shown here is derived from an EMBL/GenBank/DDBJ whole genome shotgun (WGS) entry which is preliminary data.</text>
</comment>
<feature type="non-terminal residue" evidence="1">
    <location>
        <position position="1"/>
    </location>
</feature>
<dbReference type="EMBL" id="JXTB01000478">
    <property type="protein sequence ID" value="PON38994.1"/>
    <property type="molecule type" value="Genomic_DNA"/>
</dbReference>
<evidence type="ECO:0000313" key="1">
    <source>
        <dbReference type="EMBL" id="PON38994.1"/>
    </source>
</evidence>
<dbReference type="Proteomes" id="UP000237105">
    <property type="component" value="Unassembled WGS sequence"/>
</dbReference>
<gene>
    <name evidence="1" type="ORF">PanWU01x14_308100</name>
</gene>
<sequence length="101" mass="11535">SKVPKLIHHCLLNNFEKKKCRRNIITNPKPPCISKVPKLIYHCLLNNFEKKKCRRNIITNPKPPTLYVGLSMVKPLQYLARNSLAKGASRKTADISLLSRA</sequence>
<keyword evidence="2" id="KW-1185">Reference proteome</keyword>
<reference evidence="2" key="1">
    <citation type="submission" date="2016-06" db="EMBL/GenBank/DDBJ databases">
        <title>Parallel loss of symbiosis genes in relatives of nitrogen-fixing non-legume Parasponia.</title>
        <authorList>
            <person name="Van Velzen R."/>
            <person name="Holmer R."/>
            <person name="Bu F."/>
            <person name="Rutten L."/>
            <person name="Van Zeijl A."/>
            <person name="Liu W."/>
            <person name="Santuari L."/>
            <person name="Cao Q."/>
            <person name="Sharma T."/>
            <person name="Shen D."/>
            <person name="Roswanjaya Y."/>
            <person name="Wardhani T."/>
            <person name="Kalhor M.S."/>
            <person name="Jansen J."/>
            <person name="Van den Hoogen J."/>
            <person name="Gungor B."/>
            <person name="Hartog M."/>
            <person name="Hontelez J."/>
            <person name="Verver J."/>
            <person name="Yang W.-C."/>
            <person name="Schijlen E."/>
            <person name="Repin R."/>
            <person name="Schilthuizen M."/>
            <person name="Schranz E."/>
            <person name="Heidstra R."/>
            <person name="Miyata K."/>
            <person name="Fedorova E."/>
            <person name="Kohlen W."/>
            <person name="Bisseling T."/>
            <person name="Smit S."/>
            <person name="Geurts R."/>
        </authorList>
    </citation>
    <scope>NUCLEOTIDE SEQUENCE [LARGE SCALE GENOMIC DNA]</scope>
    <source>
        <strain evidence="2">cv. WU1-14</strain>
    </source>
</reference>